<sequence>MVFRRRRRDDESAGQVDAGTEPAQDDHAGSPSGADSPPRQAGPFDVSEIAREALSDRIDLGGILVKGVEGLKIQLQVDKRTGRGTSALLAVGDAAVQLVAVAAPRSAGMWEQAMLEITADAERRGGAVQEGSGPFGTEVRVVLPVKTQDGKQGRQASRISGIDGPRWMLRATFLGKAITDANAFQRLVQLVRDVVVVRGDGPMPPGEVIALRPPPRGEAAGEATEGAVEDGAATITDTRTAEAVPTDTSVTGTSASGTAGADDDDAGSGPDEGSQR</sequence>
<dbReference type="Proteomes" id="UP000469185">
    <property type="component" value="Unassembled WGS sequence"/>
</dbReference>
<feature type="compositionally biased region" description="Low complexity" evidence="1">
    <location>
        <begin position="246"/>
        <end position="260"/>
    </location>
</feature>
<dbReference type="RefSeq" id="WP_163815538.1">
    <property type="nucleotide sequence ID" value="NZ_JAAGOB010000001.1"/>
</dbReference>
<evidence type="ECO:0000256" key="1">
    <source>
        <dbReference type="SAM" id="MobiDB-lite"/>
    </source>
</evidence>
<feature type="region of interest" description="Disordered" evidence="1">
    <location>
        <begin position="1"/>
        <end position="43"/>
    </location>
</feature>
<comment type="caution">
    <text evidence="2">The sequence shown here is derived from an EMBL/GenBank/DDBJ whole genome shotgun (WGS) entry which is preliminary data.</text>
</comment>
<feature type="compositionally biased region" description="Low complexity" evidence="1">
    <location>
        <begin position="217"/>
        <end position="233"/>
    </location>
</feature>
<organism evidence="2 3">
    <name type="scientific">Phytoactinopolyspora alkaliphila</name>
    <dbReference type="NCBI Taxonomy" id="1783498"/>
    <lineage>
        <taxon>Bacteria</taxon>
        <taxon>Bacillati</taxon>
        <taxon>Actinomycetota</taxon>
        <taxon>Actinomycetes</taxon>
        <taxon>Jiangellales</taxon>
        <taxon>Jiangellaceae</taxon>
        <taxon>Phytoactinopolyspora</taxon>
    </lineage>
</organism>
<keyword evidence="3" id="KW-1185">Reference proteome</keyword>
<evidence type="ECO:0000313" key="3">
    <source>
        <dbReference type="Proteomes" id="UP000469185"/>
    </source>
</evidence>
<accession>A0A6N9YGP2</accession>
<evidence type="ECO:0000313" key="2">
    <source>
        <dbReference type="EMBL" id="NED94100.1"/>
    </source>
</evidence>
<feature type="region of interest" description="Disordered" evidence="1">
    <location>
        <begin position="206"/>
        <end position="276"/>
    </location>
</feature>
<gene>
    <name evidence="2" type="ORF">G1H11_02120</name>
</gene>
<dbReference type="InterPro" id="IPR022183">
    <property type="entry name" value="DUF3710"/>
</dbReference>
<protein>
    <submittedName>
        <fullName evidence="2">DUF3710 domain-containing protein</fullName>
    </submittedName>
</protein>
<dbReference type="AlphaFoldDB" id="A0A6N9YGP2"/>
<dbReference type="EMBL" id="JAAGOB010000001">
    <property type="protein sequence ID" value="NED94100.1"/>
    <property type="molecule type" value="Genomic_DNA"/>
</dbReference>
<name>A0A6N9YGP2_9ACTN</name>
<reference evidence="2 3" key="1">
    <citation type="submission" date="2020-02" db="EMBL/GenBank/DDBJ databases">
        <authorList>
            <person name="Li X.-J."/>
            <person name="Feng X.-M."/>
        </authorList>
    </citation>
    <scope>NUCLEOTIDE SEQUENCE [LARGE SCALE GENOMIC DNA]</scope>
    <source>
        <strain evidence="2 3">CGMCC 4.7225</strain>
    </source>
</reference>
<dbReference type="Pfam" id="PF12502">
    <property type="entry name" value="DUF3710"/>
    <property type="match status" value="1"/>
</dbReference>
<proteinExistence type="predicted"/>